<gene>
    <name evidence="7" type="ORF">DGYR_LOCUS55</name>
</gene>
<keyword evidence="8" id="KW-1185">Reference proteome</keyword>
<dbReference type="Proteomes" id="UP000549394">
    <property type="component" value="Unassembled WGS sequence"/>
</dbReference>
<name>A0A7I8V673_9ANNE</name>
<dbReference type="FunFam" id="4.10.280.10:FF:000029">
    <property type="entry name" value="Achaete-scute family bHLH transcription factor 1"/>
    <property type="match status" value="1"/>
</dbReference>
<reference evidence="7 8" key="1">
    <citation type="submission" date="2020-08" db="EMBL/GenBank/DDBJ databases">
        <authorList>
            <person name="Hejnol A."/>
        </authorList>
    </citation>
    <scope>NUCLEOTIDE SEQUENCE [LARGE SCALE GENOMIC DNA]</scope>
</reference>
<dbReference type="InterPro" id="IPR011598">
    <property type="entry name" value="bHLH_dom"/>
</dbReference>
<dbReference type="GO" id="GO:0000981">
    <property type="term" value="F:DNA-binding transcription factor activity, RNA polymerase II-specific"/>
    <property type="evidence" value="ECO:0007669"/>
    <property type="project" value="TreeGrafter"/>
</dbReference>
<dbReference type="AlphaFoldDB" id="A0A7I8V673"/>
<comment type="caution">
    <text evidence="7">The sequence shown here is derived from an EMBL/GenBank/DDBJ whole genome shotgun (WGS) entry which is preliminary data.</text>
</comment>
<sequence length="136" mass="15796">MEGIQEPTQCRYSCPYGVDDWATNWTSSFRPVFFEHTRIVASARRNERERNRVKHINSSFAVLRQKLPSSSGKKRKLSKVDTLRGAIDYIRHLQKLLKKTGGGHVEDEDETEDDEDMIDDKVSDEQNRSNSPKNER</sequence>
<evidence type="ECO:0000313" key="7">
    <source>
        <dbReference type="EMBL" id="CAD5110681.1"/>
    </source>
</evidence>
<dbReference type="GO" id="GO:0000977">
    <property type="term" value="F:RNA polymerase II transcription regulatory region sequence-specific DNA binding"/>
    <property type="evidence" value="ECO:0007669"/>
    <property type="project" value="TreeGrafter"/>
</dbReference>
<protein>
    <recommendedName>
        <fullName evidence="6">BHLH domain-containing protein</fullName>
    </recommendedName>
</protein>
<feature type="region of interest" description="Disordered" evidence="5">
    <location>
        <begin position="98"/>
        <end position="136"/>
    </location>
</feature>
<feature type="compositionally biased region" description="Basic and acidic residues" evidence="5">
    <location>
        <begin position="119"/>
        <end position="136"/>
    </location>
</feature>
<dbReference type="PANTHER" id="PTHR23349">
    <property type="entry name" value="BASIC HELIX-LOOP-HELIX TRANSCRIPTION FACTOR, TWIST"/>
    <property type="match status" value="1"/>
</dbReference>
<keyword evidence="4" id="KW-0539">Nucleus</keyword>
<keyword evidence="3" id="KW-0238">DNA-binding</keyword>
<dbReference type="Gene3D" id="4.10.280.10">
    <property type="entry name" value="Helix-loop-helix DNA-binding domain"/>
    <property type="match status" value="1"/>
</dbReference>
<evidence type="ECO:0000256" key="5">
    <source>
        <dbReference type="SAM" id="MobiDB-lite"/>
    </source>
</evidence>
<dbReference type="EMBL" id="CAJFCJ010000001">
    <property type="protein sequence ID" value="CAD5110681.1"/>
    <property type="molecule type" value="Genomic_DNA"/>
</dbReference>
<keyword evidence="2" id="KW-0524">Neurogenesis</keyword>
<comment type="subcellular location">
    <subcellularLocation>
        <location evidence="1">Nucleus</location>
    </subcellularLocation>
</comment>
<dbReference type="GO" id="GO:0005634">
    <property type="term" value="C:nucleus"/>
    <property type="evidence" value="ECO:0007669"/>
    <property type="project" value="UniProtKB-SubCell"/>
</dbReference>
<evidence type="ECO:0000259" key="6">
    <source>
        <dbReference type="PROSITE" id="PS50888"/>
    </source>
</evidence>
<dbReference type="InterPro" id="IPR050283">
    <property type="entry name" value="E-box_TF_Regulators"/>
</dbReference>
<dbReference type="SUPFAM" id="SSF47459">
    <property type="entry name" value="HLH, helix-loop-helix DNA-binding domain"/>
    <property type="match status" value="1"/>
</dbReference>
<evidence type="ECO:0000256" key="1">
    <source>
        <dbReference type="ARBA" id="ARBA00004123"/>
    </source>
</evidence>
<dbReference type="InterPro" id="IPR036638">
    <property type="entry name" value="HLH_DNA-bd_sf"/>
</dbReference>
<dbReference type="PROSITE" id="PS50888">
    <property type="entry name" value="BHLH"/>
    <property type="match status" value="1"/>
</dbReference>
<accession>A0A7I8V673</accession>
<feature type="compositionally biased region" description="Acidic residues" evidence="5">
    <location>
        <begin position="106"/>
        <end position="118"/>
    </location>
</feature>
<dbReference type="GO" id="GO:0046983">
    <property type="term" value="F:protein dimerization activity"/>
    <property type="evidence" value="ECO:0007669"/>
    <property type="project" value="InterPro"/>
</dbReference>
<dbReference type="CDD" id="cd11418">
    <property type="entry name" value="bHLH_TS_ASCL"/>
    <property type="match status" value="1"/>
</dbReference>
<dbReference type="PANTHER" id="PTHR23349:SF57">
    <property type="entry name" value="FACTOR IN THE GERMLINE ALPHA"/>
    <property type="match status" value="1"/>
</dbReference>
<organism evidence="7 8">
    <name type="scientific">Dimorphilus gyrociliatus</name>
    <dbReference type="NCBI Taxonomy" id="2664684"/>
    <lineage>
        <taxon>Eukaryota</taxon>
        <taxon>Metazoa</taxon>
        <taxon>Spiralia</taxon>
        <taxon>Lophotrochozoa</taxon>
        <taxon>Annelida</taxon>
        <taxon>Polychaeta</taxon>
        <taxon>Polychaeta incertae sedis</taxon>
        <taxon>Dinophilidae</taxon>
        <taxon>Dimorphilus</taxon>
    </lineage>
</organism>
<feature type="domain" description="BHLH" evidence="6">
    <location>
        <begin position="40"/>
        <end position="93"/>
    </location>
</feature>
<evidence type="ECO:0000313" key="8">
    <source>
        <dbReference type="Proteomes" id="UP000549394"/>
    </source>
</evidence>
<evidence type="ECO:0000256" key="4">
    <source>
        <dbReference type="ARBA" id="ARBA00023242"/>
    </source>
</evidence>
<dbReference type="GO" id="GO:0007399">
    <property type="term" value="P:nervous system development"/>
    <property type="evidence" value="ECO:0007669"/>
    <property type="project" value="UniProtKB-KW"/>
</dbReference>
<proteinExistence type="predicted"/>
<dbReference type="SMART" id="SM00353">
    <property type="entry name" value="HLH"/>
    <property type="match status" value="1"/>
</dbReference>
<evidence type="ECO:0000256" key="2">
    <source>
        <dbReference type="ARBA" id="ARBA00022902"/>
    </source>
</evidence>
<dbReference type="Pfam" id="PF00010">
    <property type="entry name" value="HLH"/>
    <property type="match status" value="1"/>
</dbReference>
<dbReference type="OrthoDB" id="5976910at2759"/>
<evidence type="ECO:0000256" key="3">
    <source>
        <dbReference type="ARBA" id="ARBA00023125"/>
    </source>
</evidence>